<organism evidence="1 2">
    <name type="scientific">Populus alba</name>
    <name type="common">White poplar</name>
    <dbReference type="NCBI Taxonomy" id="43335"/>
    <lineage>
        <taxon>Eukaryota</taxon>
        <taxon>Viridiplantae</taxon>
        <taxon>Streptophyta</taxon>
        <taxon>Embryophyta</taxon>
        <taxon>Tracheophyta</taxon>
        <taxon>Spermatophyta</taxon>
        <taxon>Magnoliopsida</taxon>
        <taxon>eudicotyledons</taxon>
        <taxon>Gunneridae</taxon>
        <taxon>Pentapetalae</taxon>
        <taxon>rosids</taxon>
        <taxon>fabids</taxon>
        <taxon>Malpighiales</taxon>
        <taxon>Salicaceae</taxon>
        <taxon>Saliceae</taxon>
        <taxon>Populus</taxon>
    </lineage>
</organism>
<comment type="caution">
    <text evidence="1">The sequence shown here is derived from an EMBL/GenBank/DDBJ whole genome shotgun (WGS) entry which is preliminary data.</text>
</comment>
<proteinExistence type="predicted"/>
<name>A0ACC4AG12_POPAL</name>
<protein>
    <submittedName>
        <fullName evidence="1">Uncharacterized protein</fullName>
    </submittedName>
</protein>
<sequence>MQGHDGPAMAMACHASGGLLATAGADRKVLVWDVDGGFCTHYFKGHKDVVTTLMFHPDTNKTLFLFYSLVVHLEEKFKLMLSKRLVGYNEEILDMTFLGEEEKFLAVATNLEQVQVYDLESMSCSYVLAGHTEIVLYLDTCVSSSGRPLLVTGSKDNSLSFLPLWLPDLVSVVVLKGHKRGIWSVEFSPVDQCVITASGDKTIKMWAIANGSCLKTFEGHTSSVLRASFLTRGTQFVSCGMRFILL</sequence>
<evidence type="ECO:0000313" key="2">
    <source>
        <dbReference type="Proteomes" id="UP000309997"/>
    </source>
</evidence>
<gene>
    <name evidence="1" type="ORF">D5086_033157</name>
</gene>
<dbReference type="Proteomes" id="UP000309997">
    <property type="component" value="Unassembled WGS sequence"/>
</dbReference>
<accession>A0ACC4AG12</accession>
<evidence type="ECO:0000313" key="1">
    <source>
        <dbReference type="EMBL" id="KAL3565111.1"/>
    </source>
</evidence>
<reference evidence="1 2" key="1">
    <citation type="journal article" date="2024" name="Plant Biotechnol. J.">
        <title>Genome and CRISPR/Cas9 system of a widespread forest tree (Populus alba) in the world.</title>
        <authorList>
            <person name="Liu Y.J."/>
            <person name="Jiang P.F."/>
            <person name="Han X.M."/>
            <person name="Li X.Y."/>
            <person name="Wang H.M."/>
            <person name="Wang Y.J."/>
            <person name="Wang X.X."/>
            <person name="Zeng Q.Y."/>
        </authorList>
    </citation>
    <scope>NUCLEOTIDE SEQUENCE [LARGE SCALE GENOMIC DNA]</scope>
    <source>
        <strain evidence="2">cv. PAL-ZL1</strain>
    </source>
</reference>
<keyword evidence="2" id="KW-1185">Reference proteome</keyword>
<dbReference type="EMBL" id="RCHU02000019">
    <property type="protein sequence ID" value="KAL3565111.1"/>
    <property type="molecule type" value="Genomic_DNA"/>
</dbReference>